<evidence type="ECO:0000313" key="2">
    <source>
        <dbReference type="Proteomes" id="UP001465668"/>
    </source>
</evidence>
<dbReference type="Proteomes" id="UP001465668">
    <property type="component" value="Unassembled WGS sequence"/>
</dbReference>
<organism evidence="1 2">
    <name type="scientific">Seiridium cardinale</name>
    <dbReference type="NCBI Taxonomy" id="138064"/>
    <lineage>
        <taxon>Eukaryota</taxon>
        <taxon>Fungi</taxon>
        <taxon>Dikarya</taxon>
        <taxon>Ascomycota</taxon>
        <taxon>Pezizomycotina</taxon>
        <taxon>Sordariomycetes</taxon>
        <taxon>Xylariomycetidae</taxon>
        <taxon>Amphisphaeriales</taxon>
        <taxon>Sporocadaceae</taxon>
        <taxon>Seiridium</taxon>
    </lineage>
</organism>
<name>A0ABR2XR12_9PEZI</name>
<sequence>MSANPPLAGTLPHGSNQPASVLSFAATFSTISQSTQLPPILDCTFILQDVASSFAKSRWKKPYPTWLLAQQLGYGVGLAGCLRAFLPAFLPATSILGATWAGWSGNEWPPIIANDPA</sequence>
<accession>A0ABR2XR12</accession>
<keyword evidence="2" id="KW-1185">Reference proteome</keyword>
<dbReference type="EMBL" id="JARVKM010000030">
    <property type="protein sequence ID" value="KAK9776107.1"/>
    <property type="molecule type" value="Genomic_DNA"/>
</dbReference>
<reference evidence="1 2" key="1">
    <citation type="submission" date="2024-02" db="EMBL/GenBank/DDBJ databases">
        <title>First draft genome assembly of two strains of Seiridium cardinale.</title>
        <authorList>
            <person name="Emiliani G."/>
            <person name="Scali E."/>
        </authorList>
    </citation>
    <scope>NUCLEOTIDE SEQUENCE [LARGE SCALE GENOMIC DNA]</scope>
    <source>
        <strain evidence="1 2">BM-138-000479</strain>
    </source>
</reference>
<proteinExistence type="predicted"/>
<comment type="caution">
    <text evidence="1">The sequence shown here is derived from an EMBL/GenBank/DDBJ whole genome shotgun (WGS) entry which is preliminary data.</text>
</comment>
<protein>
    <submittedName>
        <fullName evidence="1">Uncharacterized protein</fullName>
    </submittedName>
</protein>
<gene>
    <name evidence="1" type="ORF">SCAR479_07327</name>
</gene>
<evidence type="ECO:0000313" key="1">
    <source>
        <dbReference type="EMBL" id="KAK9776107.1"/>
    </source>
</evidence>